<protein>
    <submittedName>
        <fullName evidence="2">Long-chain-fatty-acid--CoA ligase</fullName>
        <ecNumber evidence="2">6.2.1.3</ecNumber>
    </submittedName>
</protein>
<reference evidence="2 3" key="1">
    <citation type="journal article" date="2013" name="Biodegradation">
        <title>Quantitative proteomic analysis of ibuprofen-degrading Patulibacter sp. strain I11.</title>
        <authorList>
            <person name="Almeida B."/>
            <person name="Kjeldal H."/>
            <person name="Lolas I."/>
            <person name="Knudsen A.D."/>
            <person name="Carvalho G."/>
            <person name="Nielsen K.L."/>
            <person name="Barreto Crespo M.T."/>
            <person name="Stensballe A."/>
            <person name="Nielsen J.L."/>
        </authorList>
    </citation>
    <scope>NUCLEOTIDE SEQUENCE [LARGE SCALE GENOMIC DNA]</scope>
    <source>
        <strain evidence="2 3">I11</strain>
    </source>
</reference>
<dbReference type="InterPro" id="IPR052336">
    <property type="entry name" value="MlaD_Phospholipid_Transporter"/>
</dbReference>
<proteinExistence type="predicted"/>
<feature type="domain" description="Mce/MlaD" evidence="1">
    <location>
        <begin position="32"/>
        <end position="108"/>
    </location>
</feature>
<evidence type="ECO:0000313" key="2">
    <source>
        <dbReference type="EMBL" id="EHN10311.1"/>
    </source>
</evidence>
<keyword evidence="3" id="KW-1185">Reference proteome</keyword>
<evidence type="ECO:0000259" key="1">
    <source>
        <dbReference type="Pfam" id="PF02470"/>
    </source>
</evidence>
<organism evidence="2 3">
    <name type="scientific">Patulibacter medicamentivorans</name>
    <dbReference type="NCBI Taxonomy" id="1097667"/>
    <lineage>
        <taxon>Bacteria</taxon>
        <taxon>Bacillati</taxon>
        <taxon>Actinomycetota</taxon>
        <taxon>Thermoleophilia</taxon>
        <taxon>Solirubrobacterales</taxon>
        <taxon>Patulibacteraceae</taxon>
        <taxon>Patulibacter</taxon>
    </lineage>
</organism>
<dbReference type="PANTHER" id="PTHR33371">
    <property type="entry name" value="INTERMEMBRANE PHOSPHOLIPID TRANSPORT SYSTEM BINDING PROTEIN MLAD-RELATED"/>
    <property type="match status" value="1"/>
</dbReference>
<dbReference type="AlphaFoldDB" id="H0E7N7"/>
<dbReference type="InterPro" id="IPR003399">
    <property type="entry name" value="Mce/MlaD"/>
</dbReference>
<dbReference type="PANTHER" id="PTHR33371:SF4">
    <property type="entry name" value="INTERMEMBRANE PHOSPHOLIPID TRANSPORT SYSTEM BINDING PROTEIN MLAD"/>
    <property type="match status" value="1"/>
</dbReference>
<comment type="caution">
    <text evidence="2">The sequence shown here is derived from an EMBL/GenBank/DDBJ whole genome shotgun (WGS) entry which is preliminary data.</text>
</comment>
<gene>
    <name evidence="2" type="ORF">PAI11_28410</name>
</gene>
<dbReference type="EMBL" id="AGUD01000227">
    <property type="protein sequence ID" value="EHN10311.1"/>
    <property type="molecule type" value="Genomic_DNA"/>
</dbReference>
<accession>H0E7N7</accession>
<sequence>MLWLLGLAGIGAVVVMFLVGYNAPNTIPGRSYYTVKAQFDHADNLTAHYQVRIAGRYVGQVLDPRVQDGKAIVDLQLQPDVGPLKSDTTVRVRPRSPIGVRFIELSPGTSGRPLADGDTIPASQTSAATELDTVLNTLDAPRRAQAQTFMQELGAGVLDRGQDINDLIDRSPATLRGVDRVLGAVNDRNGAPERFVAGTESAAGAADPVRETIREGFRLGSDALRPFANGADDIRATLETAPASLTAAREGLRATDPLLAEVRGLSRAALPALRPAPAGLNETSRLLRESRGGLRSLRTTLDTAEAATPPTLKLLETADPVLPSISTGLRTSLPLVDRFGAHGCDLGLFTRTWGSMLTFGVPGGRKDLGLITNLRLLILSSEETVGGWKQKSGLVADNPYPAPCTVTQDARSRK</sequence>
<dbReference type="Proteomes" id="UP000005143">
    <property type="component" value="Unassembled WGS sequence"/>
</dbReference>
<dbReference type="GO" id="GO:0004467">
    <property type="term" value="F:long-chain fatty acid-CoA ligase activity"/>
    <property type="evidence" value="ECO:0007669"/>
    <property type="project" value="UniProtKB-EC"/>
</dbReference>
<name>H0E7N7_9ACTN</name>
<evidence type="ECO:0000313" key="3">
    <source>
        <dbReference type="Proteomes" id="UP000005143"/>
    </source>
</evidence>
<dbReference type="Pfam" id="PF02470">
    <property type="entry name" value="MlaD"/>
    <property type="match status" value="1"/>
</dbReference>
<dbReference type="EC" id="6.2.1.3" evidence="2"/>
<keyword evidence="2" id="KW-0436">Ligase</keyword>